<feature type="transmembrane region" description="Helical" evidence="7">
    <location>
        <begin position="278"/>
        <end position="305"/>
    </location>
</feature>
<feature type="transmembrane region" description="Helical" evidence="7">
    <location>
        <begin position="195"/>
        <end position="215"/>
    </location>
</feature>
<evidence type="ECO:0000313" key="8">
    <source>
        <dbReference type="EMBL" id="QEE24008.1"/>
    </source>
</evidence>
<dbReference type="InterPro" id="IPR050222">
    <property type="entry name" value="MATE_MdtK"/>
</dbReference>
<evidence type="ECO:0000256" key="2">
    <source>
        <dbReference type="ARBA" id="ARBA00010199"/>
    </source>
</evidence>
<feature type="transmembrane region" description="Helical" evidence="7">
    <location>
        <begin position="137"/>
        <end position="159"/>
    </location>
</feature>
<keyword evidence="6 7" id="KW-0472">Membrane</keyword>
<dbReference type="Proteomes" id="UP000321807">
    <property type="component" value="Chromosome"/>
</dbReference>
<evidence type="ECO:0000256" key="6">
    <source>
        <dbReference type="ARBA" id="ARBA00023136"/>
    </source>
</evidence>
<feature type="transmembrane region" description="Helical" evidence="7">
    <location>
        <begin position="247"/>
        <end position="266"/>
    </location>
</feature>
<feature type="transmembrane region" description="Helical" evidence="7">
    <location>
        <begin position="393"/>
        <end position="410"/>
    </location>
</feature>
<feature type="transmembrane region" description="Helical" evidence="7">
    <location>
        <begin position="317"/>
        <end position="339"/>
    </location>
</feature>
<evidence type="ECO:0000256" key="4">
    <source>
        <dbReference type="ARBA" id="ARBA00022692"/>
    </source>
</evidence>
<feature type="transmembrane region" description="Helical" evidence="7">
    <location>
        <begin position="359"/>
        <end position="381"/>
    </location>
</feature>
<dbReference type="KEGG" id="rgl:CS053_05435"/>
<dbReference type="CDD" id="cd13136">
    <property type="entry name" value="MATE_DinF_like"/>
    <property type="match status" value="1"/>
</dbReference>
<name>A0A5B9DX23_9GAMM</name>
<feature type="transmembrane region" description="Helical" evidence="7">
    <location>
        <begin position="94"/>
        <end position="117"/>
    </location>
</feature>
<comment type="subcellular location">
    <subcellularLocation>
        <location evidence="1">Membrane</location>
        <topology evidence="1">Multi-pass membrane protein</topology>
    </subcellularLocation>
</comment>
<dbReference type="GO" id="GO:0005886">
    <property type="term" value="C:plasma membrane"/>
    <property type="evidence" value="ECO:0007669"/>
    <property type="project" value="TreeGrafter"/>
</dbReference>
<accession>A0A5B9DX23</accession>
<feature type="transmembrane region" description="Helical" evidence="7">
    <location>
        <begin position="51"/>
        <end position="73"/>
    </location>
</feature>
<dbReference type="NCBIfam" id="TIGR00797">
    <property type="entry name" value="matE"/>
    <property type="match status" value="1"/>
</dbReference>
<dbReference type="GO" id="GO:0015297">
    <property type="term" value="F:antiporter activity"/>
    <property type="evidence" value="ECO:0007669"/>
    <property type="project" value="InterPro"/>
</dbReference>
<feature type="transmembrane region" description="Helical" evidence="7">
    <location>
        <begin position="416"/>
        <end position="434"/>
    </location>
</feature>
<keyword evidence="5 7" id="KW-1133">Transmembrane helix</keyword>
<feature type="transmembrane region" description="Helical" evidence="7">
    <location>
        <begin position="166"/>
        <end position="189"/>
    </location>
</feature>
<keyword evidence="4 7" id="KW-0812">Transmembrane</keyword>
<feature type="transmembrane region" description="Helical" evidence="7">
    <location>
        <begin position="20"/>
        <end position="45"/>
    </location>
</feature>
<dbReference type="InterPro" id="IPR044644">
    <property type="entry name" value="DinF-like"/>
</dbReference>
<evidence type="ECO:0000313" key="9">
    <source>
        <dbReference type="Proteomes" id="UP000321807"/>
    </source>
</evidence>
<protein>
    <submittedName>
        <fullName evidence="8">MATE family efflux transporter</fullName>
    </submittedName>
</protein>
<evidence type="ECO:0000256" key="5">
    <source>
        <dbReference type="ARBA" id="ARBA00022989"/>
    </source>
</evidence>
<dbReference type="PANTHER" id="PTHR43298:SF2">
    <property type="entry name" value="FMN_FAD EXPORTER YEEO-RELATED"/>
    <property type="match status" value="1"/>
</dbReference>
<dbReference type="AlphaFoldDB" id="A0A5B9DX23"/>
<gene>
    <name evidence="8" type="ORF">CS053_05435</name>
</gene>
<dbReference type="InterPro" id="IPR002528">
    <property type="entry name" value="MATE_fam"/>
</dbReference>
<evidence type="ECO:0000256" key="1">
    <source>
        <dbReference type="ARBA" id="ARBA00004141"/>
    </source>
</evidence>
<sequence>MQSLQRDWLHRPTHRQVWRLAGPMIASNLTVPLVSLVDSIVAGHLPHAEQLGAVAVGSAVYSLPVLICGFLRMGTIGFAAQAAGRTDGDTLRRVLLQALLLAGALAGVILLLVLPLLPSVLELMKPSAGLDGFTVTYLHVRLAGLPAALLGYALVGWYLGMQNAGMALRVTVITNAVNIAFNLILVLGLHRGVGGIALASVIGEWTGALVGLLGVSGQLRRYPGRLHASAMGRWKSWQPLLAVNRDILIRSLVLQGVFFAVTVLGARLGDGMVAANALLLNGLLVASFALDGLANAIEALTGLALGRGDPVALRRALVVAGGWSLLGGVLFAMFFALFGKVFIDLQTDITKVRSLAYPYLPYLAALPLVAVGSYLLDGLFVGASRAREMRDSMLIAGIAFALLAAGLRPWGNHGLWLAFLGFMLVRAAAMGWTAKRIARRGQWVAAADHQAGEPAS</sequence>
<comment type="similarity">
    <text evidence="2">Belongs to the multi antimicrobial extrusion (MATE) (TC 2.A.66.1) family.</text>
</comment>
<evidence type="ECO:0000256" key="3">
    <source>
        <dbReference type="ARBA" id="ARBA00022448"/>
    </source>
</evidence>
<reference evidence="8 9" key="1">
    <citation type="submission" date="2019-08" db="EMBL/GenBank/DDBJ databases">
        <title>Complete genome sequence of Rhodanobacter glycinis strain T01E-68 isolated from tomato root.</title>
        <authorList>
            <person name="Weon H.-Y."/>
            <person name="Lee S.A."/>
        </authorList>
    </citation>
    <scope>NUCLEOTIDE SEQUENCE [LARGE SCALE GENOMIC DNA]</scope>
    <source>
        <strain evidence="8 9">T01E-68</strain>
    </source>
</reference>
<dbReference type="PANTHER" id="PTHR43298">
    <property type="entry name" value="MULTIDRUG RESISTANCE PROTEIN NORM-RELATED"/>
    <property type="match status" value="1"/>
</dbReference>
<dbReference type="Pfam" id="PF01554">
    <property type="entry name" value="MatE"/>
    <property type="match status" value="2"/>
</dbReference>
<proteinExistence type="inferred from homology"/>
<organism evidence="8 9">
    <name type="scientific">Rhodanobacter glycinis</name>
    <dbReference type="NCBI Taxonomy" id="582702"/>
    <lineage>
        <taxon>Bacteria</taxon>
        <taxon>Pseudomonadati</taxon>
        <taxon>Pseudomonadota</taxon>
        <taxon>Gammaproteobacteria</taxon>
        <taxon>Lysobacterales</taxon>
        <taxon>Rhodanobacteraceae</taxon>
        <taxon>Rhodanobacter</taxon>
    </lineage>
</organism>
<dbReference type="RefSeq" id="WP_147626685.1">
    <property type="nucleotide sequence ID" value="NZ_CP042807.1"/>
</dbReference>
<keyword evidence="3" id="KW-0813">Transport</keyword>
<evidence type="ECO:0000256" key="7">
    <source>
        <dbReference type="SAM" id="Phobius"/>
    </source>
</evidence>
<dbReference type="GO" id="GO:0042910">
    <property type="term" value="F:xenobiotic transmembrane transporter activity"/>
    <property type="evidence" value="ECO:0007669"/>
    <property type="project" value="InterPro"/>
</dbReference>
<dbReference type="EMBL" id="CP042807">
    <property type="protein sequence ID" value="QEE24008.1"/>
    <property type="molecule type" value="Genomic_DNA"/>
</dbReference>